<dbReference type="EMBL" id="OU963870">
    <property type="protein sequence ID" value="CAH0395245.1"/>
    <property type="molecule type" value="Genomic_DNA"/>
</dbReference>
<protein>
    <submittedName>
        <fullName evidence="2">Uncharacterized protein</fullName>
    </submittedName>
</protein>
<keyword evidence="3" id="KW-1185">Reference proteome</keyword>
<feature type="region of interest" description="Disordered" evidence="1">
    <location>
        <begin position="125"/>
        <end position="166"/>
    </location>
</feature>
<gene>
    <name evidence="2" type="ORF">BEMITA_LOCUS13457</name>
</gene>
<evidence type="ECO:0000313" key="3">
    <source>
        <dbReference type="Proteomes" id="UP001152759"/>
    </source>
</evidence>
<sequence>MSDTPNCIQSLMIRYVDCETEVEACSKCSACLKPENFPMLKLYPVMWILLPRLQFMDDPAKGCLLCIAKLLCGRECKLVEGNKLHHYKEVGIFAFYSIQDVLYNLCVHIASGLLVVKNMMISTENRTEDATNSKEAADEAPTSKPVDPNSKRNILREKFSRTGKET</sequence>
<reference evidence="2" key="1">
    <citation type="submission" date="2021-12" db="EMBL/GenBank/DDBJ databases">
        <authorList>
            <person name="King R."/>
        </authorList>
    </citation>
    <scope>NUCLEOTIDE SEQUENCE</scope>
</reference>
<feature type="compositionally biased region" description="Basic and acidic residues" evidence="1">
    <location>
        <begin position="125"/>
        <end position="137"/>
    </location>
</feature>
<accession>A0A9P0F7G5</accession>
<organism evidence="2 3">
    <name type="scientific">Bemisia tabaci</name>
    <name type="common">Sweetpotato whitefly</name>
    <name type="synonym">Aleurodes tabaci</name>
    <dbReference type="NCBI Taxonomy" id="7038"/>
    <lineage>
        <taxon>Eukaryota</taxon>
        <taxon>Metazoa</taxon>
        <taxon>Ecdysozoa</taxon>
        <taxon>Arthropoda</taxon>
        <taxon>Hexapoda</taxon>
        <taxon>Insecta</taxon>
        <taxon>Pterygota</taxon>
        <taxon>Neoptera</taxon>
        <taxon>Paraneoptera</taxon>
        <taxon>Hemiptera</taxon>
        <taxon>Sternorrhyncha</taxon>
        <taxon>Aleyrodoidea</taxon>
        <taxon>Aleyrodidae</taxon>
        <taxon>Aleyrodinae</taxon>
        <taxon>Bemisia</taxon>
    </lineage>
</organism>
<feature type="compositionally biased region" description="Basic and acidic residues" evidence="1">
    <location>
        <begin position="154"/>
        <end position="166"/>
    </location>
</feature>
<evidence type="ECO:0000313" key="2">
    <source>
        <dbReference type="EMBL" id="CAH0395245.1"/>
    </source>
</evidence>
<name>A0A9P0F7G5_BEMTA</name>
<dbReference type="Proteomes" id="UP001152759">
    <property type="component" value="Chromosome 9"/>
</dbReference>
<evidence type="ECO:0000256" key="1">
    <source>
        <dbReference type="SAM" id="MobiDB-lite"/>
    </source>
</evidence>
<dbReference type="AlphaFoldDB" id="A0A9P0F7G5"/>
<proteinExistence type="predicted"/>